<proteinExistence type="predicted"/>
<dbReference type="RefSeq" id="WP_397612556.1">
    <property type="nucleotide sequence ID" value="NZ_JBHSFS010000003.1"/>
</dbReference>
<protein>
    <submittedName>
        <fullName evidence="1">Uncharacterized protein</fullName>
    </submittedName>
</protein>
<reference evidence="2" key="1">
    <citation type="journal article" date="2019" name="Int. J. Syst. Evol. Microbiol.">
        <title>The Global Catalogue of Microorganisms (GCM) 10K type strain sequencing project: providing services to taxonomists for standard genome sequencing and annotation.</title>
        <authorList>
            <consortium name="The Broad Institute Genomics Platform"/>
            <consortium name="The Broad Institute Genome Sequencing Center for Infectious Disease"/>
            <person name="Wu L."/>
            <person name="Ma J."/>
        </authorList>
    </citation>
    <scope>NUCLEOTIDE SEQUENCE [LARGE SCALE GENOMIC DNA]</scope>
    <source>
        <strain evidence="2">CECT 8064</strain>
    </source>
</reference>
<organism evidence="1 2">
    <name type="scientific">Streptomyces ehimensis</name>
    <dbReference type="NCBI Taxonomy" id="68195"/>
    <lineage>
        <taxon>Bacteria</taxon>
        <taxon>Bacillati</taxon>
        <taxon>Actinomycetota</taxon>
        <taxon>Actinomycetes</taxon>
        <taxon>Kitasatosporales</taxon>
        <taxon>Streptomycetaceae</taxon>
        <taxon>Streptomyces</taxon>
    </lineage>
</organism>
<keyword evidence="2" id="KW-1185">Reference proteome</keyword>
<evidence type="ECO:0000313" key="1">
    <source>
        <dbReference type="EMBL" id="MFC4512675.1"/>
    </source>
</evidence>
<evidence type="ECO:0000313" key="2">
    <source>
        <dbReference type="Proteomes" id="UP001595990"/>
    </source>
</evidence>
<dbReference type="EMBL" id="JBHSFS010000003">
    <property type="protein sequence ID" value="MFC4512675.1"/>
    <property type="molecule type" value="Genomic_DNA"/>
</dbReference>
<accession>A0ABV9BF83</accession>
<name>A0ABV9BF83_9ACTN</name>
<comment type="caution">
    <text evidence="1">The sequence shown here is derived from an EMBL/GenBank/DDBJ whole genome shotgun (WGS) entry which is preliminary data.</text>
</comment>
<dbReference type="Proteomes" id="UP001595990">
    <property type="component" value="Unassembled WGS sequence"/>
</dbReference>
<gene>
    <name evidence="1" type="ORF">ACFPEN_06975</name>
</gene>
<sequence length="56" mass="6290">MDEETRDLVVQGWTADEETTSASSRDVPIPGHESVIRVPKRMIPLLREALRVAESD</sequence>